<sequence>MFAGAFDYEPEFLTVQQWNEHSRPDQFSVPGSNDIEPTKVTKLAGRDSDGWGYYYLKLVRDLITQYRQGNDFPTPTLDSRYP</sequence>
<evidence type="ECO:0000313" key="2">
    <source>
        <dbReference type="EMBL" id="SFH71773.1"/>
    </source>
</evidence>
<reference evidence="2 3" key="1">
    <citation type="submission" date="2016-10" db="EMBL/GenBank/DDBJ databases">
        <authorList>
            <person name="de Groot N.N."/>
        </authorList>
    </citation>
    <scope>NUCLEOTIDE SEQUENCE [LARGE SCALE GENOMIC DNA]</scope>
    <source>
        <strain evidence="2 3">CPCC 202808</strain>
    </source>
</reference>
<organism evidence="2 3">
    <name type="scientific">Actinopolymorpha cephalotaxi</name>
    <dbReference type="NCBI Taxonomy" id="504797"/>
    <lineage>
        <taxon>Bacteria</taxon>
        <taxon>Bacillati</taxon>
        <taxon>Actinomycetota</taxon>
        <taxon>Actinomycetes</taxon>
        <taxon>Propionibacteriales</taxon>
        <taxon>Actinopolymorphaceae</taxon>
        <taxon>Actinopolymorpha</taxon>
    </lineage>
</organism>
<evidence type="ECO:0000313" key="1">
    <source>
        <dbReference type="EMBL" id="NYH86725.1"/>
    </source>
</evidence>
<dbReference type="EMBL" id="JACBZA010000001">
    <property type="protein sequence ID" value="NYH86725.1"/>
    <property type="molecule type" value="Genomic_DNA"/>
</dbReference>
<gene>
    <name evidence="1" type="ORF">FHR37_005576</name>
    <name evidence="2" type="ORF">SAMN05421678_13119</name>
</gene>
<dbReference type="STRING" id="504797.SAMN05421678_13119"/>
<dbReference type="Proteomes" id="UP000199052">
    <property type="component" value="Unassembled WGS sequence"/>
</dbReference>
<reference evidence="1 4" key="2">
    <citation type="submission" date="2020-07" db="EMBL/GenBank/DDBJ databases">
        <title>Sequencing the genomes of 1000 actinobacteria strains.</title>
        <authorList>
            <person name="Klenk H.-P."/>
        </authorList>
    </citation>
    <scope>NUCLEOTIDE SEQUENCE [LARGE SCALE GENOMIC DNA]</scope>
    <source>
        <strain evidence="1 4">DSM 45117</strain>
    </source>
</reference>
<keyword evidence="4" id="KW-1185">Reference proteome</keyword>
<protein>
    <submittedName>
        <fullName evidence="2">Uncharacterized protein</fullName>
    </submittedName>
</protein>
<evidence type="ECO:0000313" key="4">
    <source>
        <dbReference type="Proteomes" id="UP000533017"/>
    </source>
</evidence>
<name>A0A1I3CBG5_9ACTN</name>
<dbReference type="Proteomes" id="UP000533017">
    <property type="component" value="Unassembled WGS sequence"/>
</dbReference>
<dbReference type="AlphaFoldDB" id="A0A1I3CBG5"/>
<accession>A0A1I3CBG5</accession>
<evidence type="ECO:0000313" key="3">
    <source>
        <dbReference type="Proteomes" id="UP000199052"/>
    </source>
</evidence>
<proteinExistence type="predicted"/>
<dbReference type="RefSeq" id="WP_175542867.1">
    <property type="nucleotide sequence ID" value="NZ_FOOI01000031.1"/>
</dbReference>
<dbReference type="EMBL" id="FOOI01000031">
    <property type="protein sequence ID" value="SFH71773.1"/>
    <property type="molecule type" value="Genomic_DNA"/>
</dbReference>